<comment type="caution">
    <text evidence="1">The sequence shown here is derived from an EMBL/GenBank/DDBJ whole genome shotgun (WGS) entry which is preliminary data.</text>
</comment>
<organism evidence="1 2">
    <name type="scientific">Rhodofomes roseus</name>
    <dbReference type="NCBI Taxonomy" id="34475"/>
    <lineage>
        <taxon>Eukaryota</taxon>
        <taxon>Fungi</taxon>
        <taxon>Dikarya</taxon>
        <taxon>Basidiomycota</taxon>
        <taxon>Agaricomycotina</taxon>
        <taxon>Agaricomycetes</taxon>
        <taxon>Polyporales</taxon>
        <taxon>Rhodofomes</taxon>
    </lineage>
</organism>
<reference evidence="1 2" key="1">
    <citation type="journal article" date="2021" name="Environ. Microbiol.">
        <title>Gene family expansions and transcriptome signatures uncover fungal adaptations to wood decay.</title>
        <authorList>
            <person name="Hage H."/>
            <person name="Miyauchi S."/>
            <person name="Viragh M."/>
            <person name="Drula E."/>
            <person name="Min B."/>
            <person name="Chaduli D."/>
            <person name="Navarro D."/>
            <person name="Favel A."/>
            <person name="Norest M."/>
            <person name="Lesage-Meessen L."/>
            <person name="Balint B."/>
            <person name="Merenyi Z."/>
            <person name="de Eugenio L."/>
            <person name="Morin E."/>
            <person name="Martinez A.T."/>
            <person name="Baldrian P."/>
            <person name="Stursova M."/>
            <person name="Martinez M.J."/>
            <person name="Novotny C."/>
            <person name="Magnuson J.K."/>
            <person name="Spatafora J.W."/>
            <person name="Maurice S."/>
            <person name="Pangilinan J."/>
            <person name="Andreopoulos W."/>
            <person name="LaButti K."/>
            <person name="Hundley H."/>
            <person name="Na H."/>
            <person name="Kuo A."/>
            <person name="Barry K."/>
            <person name="Lipzen A."/>
            <person name="Henrissat B."/>
            <person name="Riley R."/>
            <person name="Ahrendt S."/>
            <person name="Nagy L.G."/>
            <person name="Grigoriev I.V."/>
            <person name="Martin F."/>
            <person name="Rosso M.N."/>
        </authorList>
    </citation>
    <scope>NUCLEOTIDE SEQUENCE [LARGE SCALE GENOMIC DNA]</scope>
    <source>
        <strain evidence="1 2">CIRM-BRFM 1785</strain>
    </source>
</reference>
<keyword evidence="2" id="KW-1185">Reference proteome</keyword>
<evidence type="ECO:0008006" key="3">
    <source>
        <dbReference type="Google" id="ProtNLM"/>
    </source>
</evidence>
<dbReference type="InterPro" id="IPR032675">
    <property type="entry name" value="LRR_dom_sf"/>
</dbReference>
<evidence type="ECO:0000313" key="1">
    <source>
        <dbReference type="EMBL" id="KAH9829863.1"/>
    </source>
</evidence>
<dbReference type="EMBL" id="JADCUA010000035">
    <property type="protein sequence ID" value="KAH9829863.1"/>
    <property type="molecule type" value="Genomic_DNA"/>
</dbReference>
<dbReference type="Proteomes" id="UP000814176">
    <property type="component" value="Unassembled WGS sequence"/>
</dbReference>
<name>A0ABQ8K0W8_9APHY</name>
<dbReference type="SUPFAM" id="SSF52047">
    <property type="entry name" value="RNI-like"/>
    <property type="match status" value="1"/>
</dbReference>
<dbReference type="GeneID" id="72005971"/>
<proteinExistence type="predicted"/>
<sequence>MNIDVETRWTERLPPEVWQIVLHFTSSETIRDCLGVSRLFHDIAARKIFSSLRIRFGSWEVAYELTDKPPEDNECRTCCVLLRILTDPVFASYVKHLDILAFADKLAPFEMCSLTKAIGAMYNLRTFRWHTVSGTFTMPSNELLGTLASTCGRLRGCSLPFSIQCLDALRSLKRLPVTNFSMELVHPDTPGAEFESLDAYRTSLASLFEAYQGSLTWLSAPSQVIWGCPVYIMQGLTHLSIHHVEHLSNITLLFRHCIRLESLDIQYPDEPPTTLFAALAANPAALPHLTHLKIRLHPGINQSGLDALAAFIRSKKNLRCLDFSDRGSTIPELASMLSAIESSSGLEVLGIDVYFDTLGLNDLAILRRTIPKTVTALRLRLLYSPFDMDEPPEENIPWIELWAGLPRLAFAHVEDNEADPTVWYDDLAEAVKSLKLLARRASFHEVERIDGNFTLGDSWSHTKVQFRTVEDFGCEDWEWLMRGHVLLDDLDY</sequence>
<protein>
    <recommendedName>
        <fullName evidence="3">F-box domain-containing protein</fullName>
    </recommendedName>
</protein>
<dbReference type="RefSeq" id="XP_047773226.1">
    <property type="nucleotide sequence ID" value="XM_047925239.1"/>
</dbReference>
<dbReference type="Gene3D" id="3.80.10.10">
    <property type="entry name" value="Ribonuclease Inhibitor"/>
    <property type="match status" value="1"/>
</dbReference>
<gene>
    <name evidence="1" type="ORF">C8Q71DRAFT_788822</name>
</gene>
<accession>A0ABQ8K0W8</accession>
<evidence type="ECO:0000313" key="2">
    <source>
        <dbReference type="Proteomes" id="UP000814176"/>
    </source>
</evidence>